<organism evidence="17 18">
    <name type="scientific">SAR86 cluster bacterium</name>
    <dbReference type="NCBI Taxonomy" id="2030880"/>
    <lineage>
        <taxon>Bacteria</taxon>
        <taxon>Pseudomonadati</taxon>
        <taxon>Pseudomonadota</taxon>
        <taxon>Gammaproteobacteria</taxon>
        <taxon>SAR86 cluster</taxon>
    </lineage>
</organism>
<dbReference type="GO" id="GO:0009279">
    <property type="term" value="C:cell outer membrane"/>
    <property type="evidence" value="ECO:0007669"/>
    <property type="project" value="UniProtKB-SubCell"/>
</dbReference>
<comment type="caution">
    <text evidence="17">The sequence shown here is derived from an EMBL/GenBank/DDBJ whole genome shotgun (WGS) entry which is preliminary data.</text>
</comment>
<protein>
    <submittedName>
        <fullName evidence="17">TonB-dependent receptor</fullName>
    </submittedName>
</protein>
<dbReference type="InterPro" id="IPR000531">
    <property type="entry name" value="Beta-barrel_TonB"/>
</dbReference>
<keyword evidence="2 11" id="KW-0813">Transport</keyword>
<evidence type="ECO:0000256" key="3">
    <source>
        <dbReference type="ARBA" id="ARBA00022452"/>
    </source>
</evidence>
<evidence type="ECO:0000313" key="17">
    <source>
        <dbReference type="EMBL" id="NQV66174.1"/>
    </source>
</evidence>
<feature type="chain" id="PRO_5037445826" evidence="14">
    <location>
        <begin position="31"/>
        <end position="720"/>
    </location>
</feature>
<proteinExistence type="inferred from homology"/>
<evidence type="ECO:0000256" key="11">
    <source>
        <dbReference type="PROSITE-ProRule" id="PRU01360"/>
    </source>
</evidence>
<evidence type="ECO:0000259" key="15">
    <source>
        <dbReference type="Pfam" id="PF00593"/>
    </source>
</evidence>
<evidence type="ECO:0000259" key="16">
    <source>
        <dbReference type="Pfam" id="PF07715"/>
    </source>
</evidence>
<keyword evidence="7" id="KW-0406">Ion transport</keyword>
<evidence type="ECO:0000256" key="12">
    <source>
        <dbReference type="RuleBase" id="RU003357"/>
    </source>
</evidence>
<dbReference type="Proteomes" id="UP000754644">
    <property type="component" value="Unassembled WGS sequence"/>
</dbReference>
<evidence type="ECO:0000256" key="5">
    <source>
        <dbReference type="ARBA" id="ARBA00022692"/>
    </source>
</evidence>
<dbReference type="InterPro" id="IPR036942">
    <property type="entry name" value="Beta-barrel_TonB_sf"/>
</dbReference>
<evidence type="ECO:0000256" key="10">
    <source>
        <dbReference type="ARBA" id="ARBA00023237"/>
    </source>
</evidence>
<dbReference type="EMBL" id="JABMOJ010000471">
    <property type="protein sequence ID" value="NQV66174.1"/>
    <property type="molecule type" value="Genomic_DNA"/>
</dbReference>
<evidence type="ECO:0000256" key="2">
    <source>
        <dbReference type="ARBA" id="ARBA00022448"/>
    </source>
</evidence>
<name>A0A972VZE9_9GAMM</name>
<dbReference type="PANTHER" id="PTHR32552:SF81">
    <property type="entry name" value="TONB-DEPENDENT OUTER MEMBRANE RECEPTOR"/>
    <property type="match status" value="1"/>
</dbReference>
<dbReference type="Gene3D" id="2.40.170.20">
    <property type="entry name" value="TonB-dependent receptor, beta-barrel domain"/>
    <property type="match status" value="1"/>
</dbReference>
<dbReference type="InterPro" id="IPR012910">
    <property type="entry name" value="Plug_dom"/>
</dbReference>
<feature type="signal peptide" evidence="14">
    <location>
        <begin position="1"/>
        <end position="30"/>
    </location>
</feature>
<keyword evidence="4" id="KW-0410">Iron transport</keyword>
<dbReference type="Pfam" id="PF07715">
    <property type="entry name" value="Plug"/>
    <property type="match status" value="1"/>
</dbReference>
<sequence length="720" mass="78525">MKTNNGKCFKSLKYPGLLLAALLYSQTSYAAVLEEIIVTAEKRTQNTQDVPLAVTTISGDKLSAAGITSLGDVALKTPNLTFTEFNIGEPQLFLRGVGSTADSAGADPTVSLFIDEVYIGRSGSGSADIYDLDRIEILRGPQGTLYGRNVTGGAISMYTRKPTDEFSGKASVTMGNYGLKMIRGAVNGAINDSVNGKLTFSSRSTSGYAENINNGQELDDVDNLSIRGQLLFNPSDATEVLLSSDYSKDKPNGECRDLTKLDRDTDKGTPEQHAYLTQMIIDEGTDDPRKCGQSVVQHSNKTVFGLSMRVEHDFEAMQLTSITAYREADYDWSHELGGMDAPPGLLGVVDNEGEESDQISQEFRLSNTTDNIHWVAGVYGIQENIDRFANVPIQFAAGVIAPVSVLLDRSWLQKAKNTSKAVFGQITFAVIDKLNLTLGGRQTWDNKDMDQSYNSSPTNIVYDLKGLNDSWSAFTGRVTLDYAIDDDKMLYATWSEGYKSGMFLSQSTDAGGAAGTLEPELATNIELGARTEWLDNRVRLNITYFDMEVTDLQLFRLVDHALVSENASIESSGTEVEFAFAVTDNFTLSGTHSTLDAKFVGGTFDANVVPRSPENKYTFEAEYFTDFASGGELRLRAGASHSDNFYTEATNLDVAYHDNYTKIDASAKYTDSTGAYTVELWGKNLSDELITRHAIVSSYGGSVELYAPPRTVGLTFSAAF</sequence>
<evidence type="ECO:0000256" key="7">
    <source>
        <dbReference type="ARBA" id="ARBA00023065"/>
    </source>
</evidence>
<dbReference type="PROSITE" id="PS52016">
    <property type="entry name" value="TONB_DEPENDENT_REC_3"/>
    <property type="match status" value="1"/>
</dbReference>
<dbReference type="InterPro" id="IPR039426">
    <property type="entry name" value="TonB-dep_rcpt-like"/>
</dbReference>
<keyword evidence="9 11" id="KW-0472">Membrane</keyword>
<keyword evidence="5 11" id="KW-0812">Transmembrane</keyword>
<dbReference type="GO" id="GO:0006826">
    <property type="term" value="P:iron ion transport"/>
    <property type="evidence" value="ECO:0007669"/>
    <property type="project" value="UniProtKB-KW"/>
</dbReference>
<feature type="domain" description="TonB-dependent receptor plug" evidence="16">
    <location>
        <begin position="47"/>
        <end position="154"/>
    </location>
</feature>
<dbReference type="SUPFAM" id="SSF56935">
    <property type="entry name" value="Porins"/>
    <property type="match status" value="1"/>
</dbReference>
<evidence type="ECO:0000256" key="4">
    <source>
        <dbReference type="ARBA" id="ARBA00022496"/>
    </source>
</evidence>
<keyword evidence="14" id="KW-0732">Signal</keyword>
<evidence type="ECO:0000256" key="9">
    <source>
        <dbReference type="ARBA" id="ARBA00023136"/>
    </source>
</evidence>
<gene>
    <name evidence="17" type="ORF">HQ497_12500</name>
</gene>
<keyword evidence="8 12" id="KW-0798">TonB box</keyword>
<evidence type="ECO:0000256" key="8">
    <source>
        <dbReference type="ARBA" id="ARBA00023077"/>
    </source>
</evidence>
<evidence type="ECO:0000256" key="1">
    <source>
        <dbReference type="ARBA" id="ARBA00004571"/>
    </source>
</evidence>
<reference evidence="17" key="1">
    <citation type="submission" date="2020-05" db="EMBL/GenBank/DDBJ databases">
        <title>Sulfur intermediates as new biogeochemical hubs in an aquatic model microbial ecosystem.</title>
        <authorList>
            <person name="Vigneron A."/>
        </authorList>
    </citation>
    <scope>NUCLEOTIDE SEQUENCE</scope>
    <source>
        <strain evidence="17">Bin.250</strain>
    </source>
</reference>
<keyword evidence="10 11" id="KW-0998">Cell outer membrane</keyword>
<dbReference type="PANTHER" id="PTHR32552">
    <property type="entry name" value="FERRICHROME IRON RECEPTOR-RELATED"/>
    <property type="match status" value="1"/>
</dbReference>
<feature type="region of interest" description="Disordered" evidence="13">
    <location>
        <begin position="244"/>
        <end position="269"/>
    </location>
</feature>
<evidence type="ECO:0000256" key="14">
    <source>
        <dbReference type="SAM" id="SignalP"/>
    </source>
</evidence>
<dbReference type="AlphaFoldDB" id="A0A972VZE9"/>
<keyword evidence="6" id="KW-0408">Iron</keyword>
<dbReference type="Pfam" id="PF00593">
    <property type="entry name" value="TonB_dep_Rec_b-barrel"/>
    <property type="match status" value="1"/>
</dbReference>
<evidence type="ECO:0000256" key="6">
    <source>
        <dbReference type="ARBA" id="ARBA00023004"/>
    </source>
</evidence>
<feature type="compositionally biased region" description="Basic and acidic residues" evidence="13">
    <location>
        <begin position="246"/>
        <end position="269"/>
    </location>
</feature>
<accession>A0A972VZE9</accession>
<comment type="subcellular location">
    <subcellularLocation>
        <location evidence="1 11">Cell outer membrane</location>
        <topology evidence="1 11">Multi-pass membrane protein</topology>
    </subcellularLocation>
</comment>
<feature type="domain" description="TonB-dependent receptor-like beta-barrel" evidence="15">
    <location>
        <begin position="258"/>
        <end position="685"/>
    </location>
</feature>
<evidence type="ECO:0000256" key="13">
    <source>
        <dbReference type="SAM" id="MobiDB-lite"/>
    </source>
</evidence>
<evidence type="ECO:0000313" key="18">
    <source>
        <dbReference type="Proteomes" id="UP000754644"/>
    </source>
</evidence>
<comment type="similarity">
    <text evidence="11 12">Belongs to the TonB-dependent receptor family.</text>
</comment>
<keyword evidence="3 11" id="KW-1134">Transmembrane beta strand</keyword>
<keyword evidence="17" id="KW-0675">Receptor</keyword>